<sequence>MEEQRGWDAPVKAKSRVRSKPKRTFVDPSLPASLLSMTPERLLRETQVFGTLFEELCLRDVRVYCSALGTIPDAEVRYYGDADGLEVDIIVELPDGRWGAFEVKLSEEKVPAAERNLLRLRDMIARNPAARNANPSFLAVLVGKASFCRRTPNGVFVVPITELGA</sequence>
<proteinExistence type="predicted"/>
<dbReference type="Proteomes" id="UP000697330">
    <property type="component" value="Unassembled WGS sequence"/>
</dbReference>
<dbReference type="Pfam" id="PF13635">
    <property type="entry name" value="DUF4143"/>
    <property type="match status" value="1"/>
</dbReference>
<gene>
    <name evidence="2" type="ORF">K8U72_04080</name>
</gene>
<feature type="domain" description="DUF4143" evidence="1">
    <location>
        <begin position="6"/>
        <end position="106"/>
    </location>
</feature>
<dbReference type="EMBL" id="DYWQ01000064">
    <property type="protein sequence ID" value="HJF44944.1"/>
    <property type="molecule type" value="Genomic_DNA"/>
</dbReference>
<accession>A0A921GFJ5</accession>
<comment type="caution">
    <text evidence="2">The sequence shown here is derived from an EMBL/GenBank/DDBJ whole genome shotgun (WGS) entry which is preliminary data.</text>
</comment>
<evidence type="ECO:0000313" key="3">
    <source>
        <dbReference type="Proteomes" id="UP000697330"/>
    </source>
</evidence>
<dbReference type="InterPro" id="IPR025420">
    <property type="entry name" value="DUF4143"/>
</dbReference>
<reference evidence="2" key="2">
    <citation type="submission" date="2021-09" db="EMBL/GenBank/DDBJ databases">
        <authorList>
            <person name="Gilroy R."/>
        </authorList>
    </citation>
    <scope>NUCLEOTIDE SEQUENCE</scope>
    <source>
        <strain evidence="2">CHK124-7917</strain>
    </source>
</reference>
<name>A0A921GFJ5_9ACTN</name>
<protein>
    <submittedName>
        <fullName evidence="2">DUF4143 domain-containing protein</fullName>
    </submittedName>
</protein>
<evidence type="ECO:0000259" key="1">
    <source>
        <dbReference type="Pfam" id="PF13635"/>
    </source>
</evidence>
<evidence type="ECO:0000313" key="2">
    <source>
        <dbReference type="EMBL" id="HJF44944.1"/>
    </source>
</evidence>
<reference evidence="2" key="1">
    <citation type="journal article" date="2021" name="PeerJ">
        <title>Extensive microbial diversity within the chicken gut microbiome revealed by metagenomics and culture.</title>
        <authorList>
            <person name="Gilroy R."/>
            <person name="Ravi A."/>
            <person name="Getino M."/>
            <person name="Pursley I."/>
            <person name="Horton D.L."/>
            <person name="Alikhan N.F."/>
            <person name="Baker D."/>
            <person name="Gharbi K."/>
            <person name="Hall N."/>
            <person name="Watson M."/>
            <person name="Adriaenssens E.M."/>
            <person name="Foster-Nyarko E."/>
            <person name="Jarju S."/>
            <person name="Secka A."/>
            <person name="Antonio M."/>
            <person name="Oren A."/>
            <person name="Chaudhuri R.R."/>
            <person name="La Ragione R."/>
            <person name="Hildebrand F."/>
            <person name="Pallen M.J."/>
        </authorList>
    </citation>
    <scope>NUCLEOTIDE SEQUENCE</scope>
    <source>
        <strain evidence="2">CHK124-7917</strain>
    </source>
</reference>
<organism evidence="2 3">
    <name type="scientific">Thermophilibacter provencensis</name>
    <dbReference type="NCBI Taxonomy" id="1852386"/>
    <lineage>
        <taxon>Bacteria</taxon>
        <taxon>Bacillati</taxon>
        <taxon>Actinomycetota</taxon>
        <taxon>Coriobacteriia</taxon>
        <taxon>Coriobacteriales</taxon>
        <taxon>Atopobiaceae</taxon>
        <taxon>Thermophilibacter</taxon>
    </lineage>
</organism>
<dbReference type="AlphaFoldDB" id="A0A921GFJ5"/>